<dbReference type="Proteomes" id="UP000323257">
    <property type="component" value="Unassembled WGS sequence"/>
</dbReference>
<protein>
    <recommendedName>
        <fullName evidence="3">DUF1349 domain-containing protein</fullName>
    </recommendedName>
</protein>
<dbReference type="AlphaFoldDB" id="A0A5S5C8D4"/>
<organism evidence="1 2">
    <name type="scientific">Paenibacillus methanolicus</name>
    <dbReference type="NCBI Taxonomy" id="582686"/>
    <lineage>
        <taxon>Bacteria</taxon>
        <taxon>Bacillati</taxon>
        <taxon>Bacillota</taxon>
        <taxon>Bacilli</taxon>
        <taxon>Bacillales</taxon>
        <taxon>Paenibacillaceae</taxon>
        <taxon>Paenibacillus</taxon>
    </lineage>
</organism>
<name>A0A5S5C8D4_9BACL</name>
<keyword evidence="2" id="KW-1185">Reference proteome</keyword>
<dbReference type="PANTHER" id="PTHR35332:SF2">
    <property type="entry name" value="REGULATION OF ENOLASE PROTEIN 1"/>
    <property type="match status" value="1"/>
</dbReference>
<evidence type="ECO:0000313" key="2">
    <source>
        <dbReference type="Proteomes" id="UP000323257"/>
    </source>
</evidence>
<dbReference type="PANTHER" id="PTHR35332">
    <property type="entry name" value="REGULATION OF ENOLASE PROTEIN 1"/>
    <property type="match status" value="1"/>
</dbReference>
<dbReference type="Pfam" id="PF07081">
    <property type="entry name" value="DUF1349"/>
    <property type="match status" value="1"/>
</dbReference>
<dbReference type="InterPro" id="IPR013320">
    <property type="entry name" value="ConA-like_dom_sf"/>
</dbReference>
<gene>
    <name evidence="1" type="ORF">BCM02_105190</name>
</gene>
<evidence type="ECO:0000313" key="1">
    <source>
        <dbReference type="EMBL" id="TYP74646.1"/>
    </source>
</evidence>
<dbReference type="OrthoDB" id="9808724at2"/>
<dbReference type="SUPFAM" id="SSF49899">
    <property type="entry name" value="Concanavalin A-like lectins/glucanases"/>
    <property type="match status" value="1"/>
</dbReference>
<sequence>MFDRSAESENGPELKWLNEPEAWRFNEDGSLEVMAPPKADWFIDPSGNSVRSSAPFLYYPVQGDFEVQTKVGAEMKSPYDSGCLMIMADESRWAKLCFEFYENQPSILSVVTNSASDDCISCKVEVPEPYLKIARTGNCFTFYYSEDGQKWGTIRYFGLPCEDEVKVGVVAQSPTGDGCRVTFSFLRLEQTK</sequence>
<comment type="caution">
    <text evidence="1">The sequence shown here is derived from an EMBL/GenBank/DDBJ whole genome shotgun (WGS) entry which is preliminary data.</text>
</comment>
<proteinExistence type="predicted"/>
<evidence type="ECO:0008006" key="3">
    <source>
        <dbReference type="Google" id="ProtNLM"/>
    </source>
</evidence>
<dbReference type="EMBL" id="VNHS01000005">
    <property type="protein sequence ID" value="TYP74646.1"/>
    <property type="molecule type" value="Genomic_DNA"/>
</dbReference>
<dbReference type="Gene3D" id="2.60.120.200">
    <property type="match status" value="1"/>
</dbReference>
<dbReference type="InterPro" id="IPR009784">
    <property type="entry name" value="DUF1349"/>
</dbReference>
<accession>A0A5S5C8D4</accession>
<reference evidence="1 2" key="1">
    <citation type="submission" date="2019-07" db="EMBL/GenBank/DDBJ databases">
        <title>Genomic Encyclopedia of Type Strains, Phase III (KMG-III): the genomes of soil and plant-associated and newly described type strains.</title>
        <authorList>
            <person name="Whitman W."/>
        </authorList>
    </citation>
    <scope>NUCLEOTIDE SEQUENCE [LARGE SCALE GENOMIC DNA]</scope>
    <source>
        <strain evidence="1 2">BL24</strain>
    </source>
</reference>